<evidence type="ECO:0000256" key="2">
    <source>
        <dbReference type="ARBA" id="ARBA00008335"/>
    </source>
</evidence>
<dbReference type="EMBL" id="AMQN01008294">
    <property type="status" value="NOT_ANNOTATED_CDS"/>
    <property type="molecule type" value="Genomic_DNA"/>
</dbReference>
<feature type="transmembrane region" description="Helical" evidence="7">
    <location>
        <begin position="138"/>
        <end position="160"/>
    </location>
</feature>
<comment type="subcellular location">
    <subcellularLocation>
        <location evidence="1">Membrane</location>
        <topology evidence="1">Multi-pass membrane protein</topology>
    </subcellularLocation>
</comment>
<evidence type="ECO:0000313" key="9">
    <source>
        <dbReference type="EMBL" id="ELU03924.1"/>
    </source>
</evidence>
<comment type="similarity">
    <text evidence="2">Belongs to the major facilitator superfamily.</text>
</comment>
<dbReference type="InterPro" id="IPR036259">
    <property type="entry name" value="MFS_trans_sf"/>
</dbReference>
<feature type="transmembrane region" description="Helical" evidence="7">
    <location>
        <begin position="281"/>
        <end position="300"/>
    </location>
</feature>
<evidence type="ECO:0000313" key="11">
    <source>
        <dbReference type="Proteomes" id="UP000014760"/>
    </source>
</evidence>
<feature type="transmembrane region" description="Helical" evidence="7">
    <location>
        <begin position="86"/>
        <end position="107"/>
    </location>
</feature>
<keyword evidence="3" id="KW-0813">Transport</keyword>
<evidence type="ECO:0000313" key="10">
    <source>
        <dbReference type="EnsemblMetazoa" id="CapteP110202"/>
    </source>
</evidence>
<feature type="transmembrane region" description="Helical" evidence="7">
    <location>
        <begin position="114"/>
        <end position="132"/>
    </location>
</feature>
<reference evidence="9 11" key="2">
    <citation type="journal article" date="2013" name="Nature">
        <title>Insights into bilaterian evolution from three spiralian genomes.</title>
        <authorList>
            <person name="Simakov O."/>
            <person name="Marletaz F."/>
            <person name="Cho S.J."/>
            <person name="Edsinger-Gonzales E."/>
            <person name="Havlak P."/>
            <person name="Hellsten U."/>
            <person name="Kuo D.H."/>
            <person name="Larsson T."/>
            <person name="Lv J."/>
            <person name="Arendt D."/>
            <person name="Savage R."/>
            <person name="Osoegawa K."/>
            <person name="de Jong P."/>
            <person name="Grimwood J."/>
            <person name="Chapman J.A."/>
            <person name="Shapiro H."/>
            <person name="Aerts A."/>
            <person name="Otillar R.P."/>
            <person name="Terry A.Y."/>
            <person name="Boore J.L."/>
            <person name="Grigoriev I.V."/>
            <person name="Lindberg D.R."/>
            <person name="Seaver E.C."/>
            <person name="Weisblat D.A."/>
            <person name="Putnam N.H."/>
            <person name="Rokhsar D.S."/>
        </authorList>
    </citation>
    <scope>NUCLEOTIDE SEQUENCE</scope>
    <source>
        <strain evidence="9 11">I ESC-2004</strain>
    </source>
</reference>
<keyword evidence="4 7" id="KW-0812">Transmembrane</keyword>
<feature type="domain" description="Major facilitator superfamily (MFS) profile" evidence="8">
    <location>
        <begin position="49"/>
        <end position="418"/>
    </location>
</feature>
<keyword evidence="6 7" id="KW-0472">Membrane</keyword>
<feature type="transmembrane region" description="Helical" evidence="7">
    <location>
        <begin position="202"/>
        <end position="221"/>
    </location>
</feature>
<evidence type="ECO:0000256" key="6">
    <source>
        <dbReference type="ARBA" id="ARBA00023136"/>
    </source>
</evidence>
<evidence type="ECO:0000256" key="3">
    <source>
        <dbReference type="ARBA" id="ARBA00022448"/>
    </source>
</evidence>
<dbReference type="PROSITE" id="PS00216">
    <property type="entry name" value="SUGAR_TRANSPORT_1"/>
    <property type="match status" value="1"/>
</dbReference>
<dbReference type="PROSITE" id="PS50850">
    <property type="entry name" value="MFS"/>
    <property type="match status" value="1"/>
</dbReference>
<accession>R7UD95</accession>
<evidence type="ECO:0000256" key="1">
    <source>
        <dbReference type="ARBA" id="ARBA00004141"/>
    </source>
</evidence>
<organism evidence="9">
    <name type="scientific">Capitella teleta</name>
    <name type="common">Polychaete worm</name>
    <dbReference type="NCBI Taxonomy" id="283909"/>
    <lineage>
        <taxon>Eukaryota</taxon>
        <taxon>Metazoa</taxon>
        <taxon>Spiralia</taxon>
        <taxon>Lophotrochozoa</taxon>
        <taxon>Annelida</taxon>
        <taxon>Polychaeta</taxon>
        <taxon>Sedentaria</taxon>
        <taxon>Scolecida</taxon>
        <taxon>Capitellidae</taxon>
        <taxon>Capitella</taxon>
    </lineage>
</organism>
<proteinExistence type="inferred from homology"/>
<evidence type="ECO:0000256" key="4">
    <source>
        <dbReference type="ARBA" id="ARBA00022692"/>
    </source>
</evidence>
<keyword evidence="5 7" id="KW-1133">Transmembrane helix</keyword>
<protein>
    <recommendedName>
        <fullName evidence="8">Major facilitator superfamily (MFS) profile domain-containing protein</fullName>
    </recommendedName>
</protein>
<feature type="transmembrane region" description="Helical" evidence="7">
    <location>
        <begin position="339"/>
        <end position="357"/>
    </location>
</feature>
<dbReference type="Gene3D" id="1.20.1250.20">
    <property type="entry name" value="MFS general substrate transporter like domains"/>
    <property type="match status" value="1"/>
</dbReference>
<dbReference type="GO" id="GO:0022857">
    <property type="term" value="F:transmembrane transporter activity"/>
    <property type="evidence" value="ECO:0007669"/>
    <property type="project" value="InterPro"/>
</dbReference>
<evidence type="ECO:0000259" key="8">
    <source>
        <dbReference type="PROSITE" id="PS50850"/>
    </source>
</evidence>
<sequence>MCEQTCRTVFFRLLHTQQIEFNLQFSEGDGYSVEDAIEHSGFGSFQVKLSAIAGFAWMADSMEVMVVSIIGPVLACEWVLSSTQEALISTVVFAGMMLGSPALGYVGDAYGRRVALILSALWALYYGLFSSITPGYIWLLILRGLLGFGVGGVPQAITYYSEFLPSKSRGKCLVLIEVAWALGAMFEVILAIVILLPFGWRWWLVASALPLFVFALMCIWLPESPRYDMAAGFRARAQRSLERVAKSNGKSLPKGNLKEEPKLPRGSFLDLLIPSYRRTTILLWVIWFVGAFSYYGVVLMSTQLIAAGSTCSGNAFVEAVSSTCVAGCKTLTLDDYIELLWTSTAELPGLLLAVVLIDRIGRKATMALGFLFFAIVCFLLFICMEGTLLVFMLFVARGLAAAAFQVVYVYTPEVSVLA</sequence>
<feature type="transmembrane region" description="Helical" evidence="7">
    <location>
        <begin position="64"/>
        <end position="80"/>
    </location>
</feature>
<dbReference type="InterPro" id="IPR005829">
    <property type="entry name" value="Sugar_transporter_CS"/>
</dbReference>
<reference evidence="11" key="1">
    <citation type="submission" date="2012-12" db="EMBL/GenBank/DDBJ databases">
        <authorList>
            <person name="Hellsten U."/>
            <person name="Grimwood J."/>
            <person name="Chapman J.A."/>
            <person name="Shapiro H."/>
            <person name="Aerts A."/>
            <person name="Otillar R.P."/>
            <person name="Terry A.Y."/>
            <person name="Boore J.L."/>
            <person name="Simakov O."/>
            <person name="Marletaz F."/>
            <person name="Cho S.-J."/>
            <person name="Edsinger-Gonzales E."/>
            <person name="Havlak P."/>
            <person name="Kuo D.-H."/>
            <person name="Larsson T."/>
            <person name="Lv J."/>
            <person name="Arendt D."/>
            <person name="Savage R."/>
            <person name="Osoegawa K."/>
            <person name="de Jong P."/>
            <person name="Lindberg D.R."/>
            <person name="Seaver E.C."/>
            <person name="Weisblat D.A."/>
            <person name="Putnam N.H."/>
            <person name="Grigoriev I.V."/>
            <person name="Rokhsar D.S."/>
        </authorList>
    </citation>
    <scope>NUCLEOTIDE SEQUENCE</scope>
    <source>
        <strain evidence="11">I ESC-2004</strain>
    </source>
</reference>
<keyword evidence="11" id="KW-1185">Reference proteome</keyword>
<reference evidence="10" key="3">
    <citation type="submission" date="2015-06" db="UniProtKB">
        <authorList>
            <consortium name="EnsemblMetazoa"/>
        </authorList>
    </citation>
    <scope>IDENTIFICATION</scope>
</reference>
<evidence type="ECO:0000256" key="5">
    <source>
        <dbReference type="ARBA" id="ARBA00022989"/>
    </source>
</evidence>
<evidence type="ECO:0000256" key="7">
    <source>
        <dbReference type="SAM" id="Phobius"/>
    </source>
</evidence>
<gene>
    <name evidence="9" type="ORF">CAPTEDRAFT_110202</name>
</gene>
<dbReference type="STRING" id="283909.R7UD95"/>
<dbReference type="EMBL" id="KB302742">
    <property type="protein sequence ID" value="ELU03924.1"/>
    <property type="molecule type" value="Genomic_DNA"/>
</dbReference>
<name>R7UD95_CAPTE</name>
<dbReference type="GO" id="GO:0016020">
    <property type="term" value="C:membrane"/>
    <property type="evidence" value="ECO:0007669"/>
    <property type="project" value="UniProtKB-SubCell"/>
</dbReference>
<dbReference type="HOGENOM" id="CLU_001265_46_0_1"/>
<feature type="transmembrane region" description="Helical" evidence="7">
    <location>
        <begin position="172"/>
        <end position="196"/>
    </location>
</feature>
<dbReference type="EnsemblMetazoa" id="CapteT110202">
    <property type="protein sequence ID" value="CapteP110202"/>
    <property type="gene ID" value="CapteG110202"/>
</dbReference>
<dbReference type="AlphaFoldDB" id="R7UD95"/>
<feature type="transmembrane region" description="Helical" evidence="7">
    <location>
        <begin position="364"/>
        <end position="382"/>
    </location>
</feature>
<dbReference type="OrthoDB" id="4139357at2759"/>
<dbReference type="InterPro" id="IPR005828">
    <property type="entry name" value="MFS_sugar_transport-like"/>
</dbReference>
<dbReference type="PANTHER" id="PTHR23511:SF5">
    <property type="entry name" value="MAJOR FACILITATOR-TYPE TRANSPORTER HXNZ-RELATED"/>
    <property type="match status" value="1"/>
</dbReference>
<dbReference type="Proteomes" id="UP000014760">
    <property type="component" value="Unassembled WGS sequence"/>
</dbReference>
<dbReference type="InterPro" id="IPR020846">
    <property type="entry name" value="MFS_dom"/>
</dbReference>
<feature type="transmembrane region" description="Helical" evidence="7">
    <location>
        <begin position="388"/>
        <end position="410"/>
    </location>
</feature>
<dbReference type="PANTHER" id="PTHR23511">
    <property type="entry name" value="SYNAPTIC VESICLE GLYCOPROTEIN 2"/>
    <property type="match status" value="1"/>
</dbReference>
<dbReference type="Pfam" id="PF00083">
    <property type="entry name" value="Sugar_tr"/>
    <property type="match status" value="1"/>
</dbReference>
<dbReference type="OMA" id="AIRCEWN"/>
<dbReference type="SUPFAM" id="SSF103473">
    <property type="entry name" value="MFS general substrate transporter"/>
    <property type="match status" value="1"/>
</dbReference>